<protein>
    <submittedName>
        <fullName evidence="5">Response regulator</fullName>
    </submittedName>
</protein>
<dbReference type="PROSITE" id="PS50110">
    <property type="entry name" value="RESPONSE_REGULATORY"/>
    <property type="match status" value="1"/>
</dbReference>
<dbReference type="SUPFAM" id="SSF52172">
    <property type="entry name" value="CheY-like"/>
    <property type="match status" value="1"/>
</dbReference>
<dbReference type="Pfam" id="PF00072">
    <property type="entry name" value="Response_reg"/>
    <property type="match status" value="1"/>
</dbReference>
<dbReference type="InterPro" id="IPR011006">
    <property type="entry name" value="CheY-like_superfamily"/>
</dbReference>
<feature type="compositionally biased region" description="Basic residues" evidence="2">
    <location>
        <begin position="14"/>
        <end position="35"/>
    </location>
</feature>
<dbReference type="Gene3D" id="3.40.50.2300">
    <property type="match status" value="1"/>
</dbReference>
<reference evidence="5 6" key="1">
    <citation type="submission" date="2019-12" db="EMBL/GenBank/DDBJ databases">
        <title>Novel species isolated from a subtropical stream in China.</title>
        <authorList>
            <person name="Lu H."/>
        </authorList>
    </citation>
    <scope>NUCLEOTIDE SEQUENCE [LARGE SCALE GENOMIC DNA]</scope>
    <source>
        <strain evidence="5 6">FT109W</strain>
    </source>
</reference>
<feature type="region of interest" description="Disordered" evidence="2">
    <location>
        <begin position="1"/>
        <end position="89"/>
    </location>
</feature>
<dbReference type="Pfam" id="PF04397">
    <property type="entry name" value="LytTR"/>
    <property type="match status" value="1"/>
</dbReference>
<feature type="domain" description="Response regulatory" evidence="3">
    <location>
        <begin position="100"/>
        <end position="214"/>
    </location>
</feature>
<keyword evidence="1" id="KW-0597">Phosphoprotein</keyword>
<dbReference type="SMART" id="SM00448">
    <property type="entry name" value="REC"/>
    <property type="match status" value="1"/>
</dbReference>
<organism evidence="5 6">
    <name type="scientific">Duganella margarita</name>
    <dbReference type="NCBI Taxonomy" id="2692170"/>
    <lineage>
        <taxon>Bacteria</taxon>
        <taxon>Pseudomonadati</taxon>
        <taxon>Pseudomonadota</taxon>
        <taxon>Betaproteobacteria</taxon>
        <taxon>Burkholderiales</taxon>
        <taxon>Oxalobacteraceae</taxon>
        <taxon>Telluria group</taxon>
        <taxon>Duganella</taxon>
    </lineage>
</organism>
<dbReference type="PANTHER" id="PTHR37299:SF1">
    <property type="entry name" value="STAGE 0 SPORULATION PROTEIN A HOMOLOG"/>
    <property type="match status" value="1"/>
</dbReference>
<evidence type="ECO:0000313" key="6">
    <source>
        <dbReference type="Proteomes" id="UP000466332"/>
    </source>
</evidence>
<feature type="modified residue" description="4-aspartylphosphate" evidence="1">
    <location>
        <position position="151"/>
    </location>
</feature>
<dbReference type="EMBL" id="WWCS01000004">
    <property type="protein sequence ID" value="MYN39394.1"/>
    <property type="molecule type" value="Genomic_DNA"/>
</dbReference>
<dbReference type="Proteomes" id="UP000466332">
    <property type="component" value="Unassembled WGS sequence"/>
</dbReference>
<name>A0ABW9WG79_9BURK</name>
<feature type="domain" description="HTH LytTR-type" evidence="4">
    <location>
        <begin position="244"/>
        <end position="348"/>
    </location>
</feature>
<dbReference type="SMART" id="SM00850">
    <property type="entry name" value="LytTR"/>
    <property type="match status" value="1"/>
</dbReference>
<evidence type="ECO:0000259" key="3">
    <source>
        <dbReference type="PROSITE" id="PS50110"/>
    </source>
</evidence>
<evidence type="ECO:0000256" key="2">
    <source>
        <dbReference type="SAM" id="MobiDB-lite"/>
    </source>
</evidence>
<evidence type="ECO:0000313" key="5">
    <source>
        <dbReference type="EMBL" id="MYN39394.1"/>
    </source>
</evidence>
<proteinExistence type="predicted"/>
<evidence type="ECO:0000256" key="1">
    <source>
        <dbReference type="PROSITE-ProRule" id="PRU00169"/>
    </source>
</evidence>
<gene>
    <name evidence="5" type="ORF">GTP55_08415</name>
</gene>
<feature type="compositionally biased region" description="Basic residues" evidence="2">
    <location>
        <begin position="76"/>
        <end position="86"/>
    </location>
</feature>
<dbReference type="PANTHER" id="PTHR37299">
    <property type="entry name" value="TRANSCRIPTIONAL REGULATOR-RELATED"/>
    <property type="match status" value="1"/>
</dbReference>
<comment type="caution">
    <text evidence="5">The sequence shown here is derived from an EMBL/GenBank/DDBJ whole genome shotgun (WGS) entry which is preliminary data.</text>
</comment>
<dbReference type="InterPro" id="IPR007492">
    <property type="entry name" value="LytTR_DNA-bd_dom"/>
</dbReference>
<dbReference type="PROSITE" id="PS50930">
    <property type="entry name" value="HTH_LYTTR"/>
    <property type="match status" value="1"/>
</dbReference>
<dbReference type="InterPro" id="IPR046947">
    <property type="entry name" value="LytR-like"/>
</dbReference>
<keyword evidence="6" id="KW-1185">Reference proteome</keyword>
<sequence>MPAAAAATADRKRAAPRPRWPRRPQRHPRPHHPPRVRTADDRLQPTERAGAGQPRHRPRIEEHARAAGDVQPSRLAAHRNARRPLLRRNPPAAGRLGLIRYIIVDDEAPGRANLRLAMQAQAGWRLLAECDSAAAAREAMARTPADVIFLDIQMPRESGLELARELSRLPAPPLIVFVTAYNTHAVDAFEVHALDYLLKPIDDRRLAQAIERANAMLGLRQHDAYRAALQGYTAATHTQQMDSFSVRSVGSIEQIPVRDVLWLQAAGNYVELHLAARTVLHRVPLSRVEQLLRPEDFLRVHRTAIVRRDQVRRLSVVGDGRYQLTLACGAQLAVSARHLAELKTCLGFAAQ</sequence>
<evidence type="ECO:0000259" key="4">
    <source>
        <dbReference type="PROSITE" id="PS50930"/>
    </source>
</evidence>
<accession>A0ABW9WG79</accession>
<dbReference type="Gene3D" id="2.40.50.1020">
    <property type="entry name" value="LytTr DNA-binding domain"/>
    <property type="match status" value="1"/>
</dbReference>
<dbReference type="InterPro" id="IPR001789">
    <property type="entry name" value="Sig_transdc_resp-reg_receiver"/>
</dbReference>